<comment type="caution">
    <text evidence="2">The sequence shown here is derived from an EMBL/GenBank/DDBJ whole genome shotgun (WGS) entry which is preliminary data.</text>
</comment>
<feature type="transmembrane region" description="Helical" evidence="1">
    <location>
        <begin position="15"/>
        <end position="36"/>
    </location>
</feature>
<dbReference type="Proteomes" id="UP001287286">
    <property type="component" value="Unassembled WGS sequence"/>
</dbReference>
<dbReference type="Pfam" id="PF20246">
    <property type="entry name" value="DUF6601"/>
    <property type="match status" value="1"/>
</dbReference>
<name>A0ABR0BF32_PURLI</name>
<evidence type="ECO:0000313" key="2">
    <source>
        <dbReference type="EMBL" id="KAK4073084.1"/>
    </source>
</evidence>
<sequence length="102" mass="11318">MPAWDRYGAFFRDNLAWLASATVYIAIVLAAMQVGLATELGHNDAFQSASYGFTVFSIVGPLAIMALIVLAFCIAFVYNWIKAINYRKRWISTIRGQRPAGP</sequence>
<evidence type="ECO:0000313" key="3">
    <source>
        <dbReference type="Proteomes" id="UP001287286"/>
    </source>
</evidence>
<reference evidence="2 3" key="1">
    <citation type="journal article" date="2024" name="Microbiol. Resour. Announc.">
        <title>Genome annotations for the ascomycete fungi Trichoderma harzianum, Trichoderma aggressivum, and Purpureocillium lilacinum.</title>
        <authorList>
            <person name="Beijen E.P.W."/>
            <person name="Ohm R.A."/>
        </authorList>
    </citation>
    <scope>NUCLEOTIDE SEQUENCE [LARGE SCALE GENOMIC DNA]</scope>
    <source>
        <strain evidence="2 3">CBS 150709</strain>
    </source>
</reference>
<keyword evidence="1" id="KW-0472">Membrane</keyword>
<proteinExistence type="predicted"/>
<keyword evidence="1" id="KW-1133">Transmembrane helix</keyword>
<protein>
    <submittedName>
        <fullName evidence="2">Uncharacterized protein</fullName>
    </submittedName>
</protein>
<feature type="transmembrane region" description="Helical" evidence="1">
    <location>
        <begin position="56"/>
        <end position="81"/>
    </location>
</feature>
<keyword evidence="1" id="KW-0812">Transmembrane</keyword>
<accession>A0ABR0BF32</accession>
<dbReference type="EMBL" id="JAWRVI010000170">
    <property type="protein sequence ID" value="KAK4073084.1"/>
    <property type="molecule type" value="Genomic_DNA"/>
</dbReference>
<organism evidence="2 3">
    <name type="scientific">Purpureocillium lilacinum</name>
    <name type="common">Paecilomyces lilacinus</name>
    <dbReference type="NCBI Taxonomy" id="33203"/>
    <lineage>
        <taxon>Eukaryota</taxon>
        <taxon>Fungi</taxon>
        <taxon>Dikarya</taxon>
        <taxon>Ascomycota</taxon>
        <taxon>Pezizomycotina</taxon>
        <taxon>Sordariomycetes</taxon>
        <taxon>Hypocreomycetidae</taxon>
        <taxon>Hypocreales</taxon>
        <taxon>Ophiocordycipitaceae</taxon>
        <taxon>Purpureocillium</taxon>
    </lineage>
</organism>
<evidence type="ECO:0000256" key="1">
    <source>
        <dbReference type="SAM" id="Phobius"/>
    </source>
</evidence>
<gene>
    <name evidence="2" type="ORF">Purlil1_13133</name>
</gene>
<keyword evidence="3" id="KW-1185">Reference proteome</keyword>
<dbReference type="InterPro" id="IPR046536">
    <property type="entry name" value="DUF6601"/>
</dbReference>